<protein>
    <recommendedName>
        <fullName evidence="3">Transposase</fullName>
    </recommendedName>
</protein>
<evidence type="ECO:0000313" key="1">
    <source>
        <dbReference type="EMBL" id="SEA67920.1"/>
    </source>
</evidence>
<evidence type="ECO:0000313" key="2">
    <source>
        <dbReference type="Proteomes" id="UP000183040"/>
    </source>
</evidence>
<reference evidence="1 2" key="1">
    <citation type="submission" date="2016-10" db="EMBL/GenBank/DDBJ databases">
        <authorList>
            <person name="de Groot N.N."/>
        </authorList>
    </citation>
    <scope>NUCLEOTIDE SEQUENCE [LARGE SCALE GENOMIC DNA]</scope>
    <source>
        <strain evidence="1 2">NLAE-zl-G339</strain>
    </source>
</reference>
<name>A0A1H4D600_9BACE</name>
<evidence type="ECO:0008006" key="3">
    <source>
        <dbReference type="Google" id="ProtNLM"/>
    </source>
</evidence>
<organism evidence="1 2">
    <name type="scientific">Bacteroides xylanisolvens</name>
    <dbReference type="NCBI Taxonomy" id="371601"/>
    <lineage>
        <taxon>Bacteria</taxon>
        <taxon>Pseudomonadati</taxon>
        <taxon>Bacteroidota</taxon>
        <taxon>Bacteroidia</taxon>
        <taxon>Bacteroidales</taxon>
        <taxon>Bacteroidaceae</taxon>
        <taxon>Bacteroides</taxon>
    </lineage>
</organism>
<dbReference type="EMBL" id="FNRP01000010">
    <property type="protein sequence ID" value="SEA67920.1"/>
    <property type="molecule type" value="Genomic_DNA"/>
</dbReference>
<sequence length="143" mass="16696">MEDNTSAKFEFLASFILPNGILDWFDFVKANEEPVEKKDCIYKSTLHIYLDEKDNRTNEHLLLKPNGFTEPTVIKDFPVRNRNLILHVRRRRYLDENGKNVILNLYPTTAEGTRYSEEFAVFLKGADGLDASYRPIVRALFHD</sequence>
<dbReference type="AlphaFoldDB" id="A0A1H4D600"/>
<dbReference type="Proteomes" id="UP000183040">
    <property type="component" value="Unassembled WGS sequence"/>
</dbReference>
<gene>
    <name evidence="1" type="ORF">SAMN04487924_110188</name>
</gene>
<dbReference type="RefSeq" id="WP_074706336.1">
    <property type="nucleotide sequence ID" value="NZ_FNRP01000010.1"/>
</dbReference>
<accession>A0A1H4D600</accession>
<proteinExistence type="predicted"/>